<dbReference type="InterPro" id="IPR020830">
    <property type="entry name" value="GlycerAld_3-P_DH_AS"/>
</dbReference>
<evidence type="ECO:0000313" key="5">
    <source>
        <dbReference type="Proteomes" id="UP001059934"/>
    </source>
</evidence>
<name>A0ABY5TQI2_9GAMM</name>
<keyword evidence="1" id="KW-0560">Oxidoreductase</keyword>
<evidence type="ECO:0000313" key="4">
    <source>
        <dbReference type="EMBL" id="UVW36047.1"/>
    </source>
</evidence>
<organism evidence="4 5">
    <name type="scientific">SAR92 clade bacterium H455</name>
    <dbReference type="NCBI Taxonomy" id="2974818"/>
    <lineage>
        <taxon>Bacteria</taxon>
        <taxon>Pseudomonadati</taxon>
        <taxon>Pseudomonadota</taxon>
        <taxon>Gammaproteobacteria</taxon>
        <taxon>Cellvibrionales</taxon>
        <taxon>Porticoccaceae</taxon>
        <taxon>SAR92 clade</taxon>
    </lineage>
</organism>
<dbReference type="SMART" id="SM00846">
    <property type="entry name" value="Gp_dh_N"/>
    <property type="match status" value="1"/>
</dbReference>
<dbReference type="SUPFAM" id="SSF55347">
    <property type="entry name" value="Glyceraldehyde-3-phosphate dehydrogenase-like, C-terminal domain"/>
    <property type="match status" value="1"/>
</dbReference>
<dbReference type="PROSITE" id="PS00071">
    <property type="entry name" value="GAPDH"/>
    <property type="match status" value="1"/>
</dbReference>
<dbReference type="CDD" id="cd05214">
    <property type="entry name" value="GAPDH_I_N"/>
    <property type="match status" value="1"/>
</dbReference>
<dbReference type="Pfam" id="PF00044">
    <property type="entry name" value="Gp_dh_N"/>
    <property type="match status" value="1"/>
</dbReference>
<dbReference type="InterPro" id="IPR036291">
    <property type="entry name" value="NAD(P)-bd_dom_sf"/>
</dbReference>
<protein>
    <submittedName>
        <fullName evidence="4">Glyceraldehyde-3-phosphate dehydrogenase</fullName>
    </submittedName>
</protein>
<dbReference type="Gene3D" id="3.40.50.720">
    <property type="entry name" value="NAD(P)-binding Rossmann-like Domain"/>
    <property type="match status" value="1"/>
</dbReference>
<dbReference type="PANTHER" id="PTHR43148">
    <property type="entry name" value="GLYCERALDEHYDE-3-PHOSPHATE DEHYDROGENASE 2"/>
    <property type="match status" value="1"/>
</dbReference>
<sequence length="338" mass="37459">MKNIAINGLGRVGRLILRRYLDGDHKNFRIVALNDPMPKDHLLYLLKYDSVHGPLRHSISVTEDRLSIADEVFPLYQHSEPNKLPWAEQGIDIVIESSGQYSRYQDAMRHVDAGAKSVLITAPCKDADITLVLGVNEDKFDAQQHRIISNASCTTTCLAPVLKVLIDSYGVERTMVTTVHAYTASQSLVDVARKNMHRGRAGGLNIIPTSTGADACTILVLPELKDRLLALALRVPVANVALIDISAELSNEGQLDGLDSNDINELFIQASKGPMKNIIQYSDEQLVSSDIIDNPHSAIIHGLATRVLQRNMVNLFAWYDNEYGYACRCLDITEKISR</sequence>
<dbReference type="SUPFAM" id="SSF51735">
    <property type="entry name" value="NAD(P)-binding Rossmann-fold domains"/>
    <property type="match status" value="1"/>
</dbReference>
<evidence type="ECO:0000256" key="2">
    <source>
        <dbReference type="RuleBase" id="RU000397"/>
    </source>
</evidence>
<comment type="similarity">
    <text evidence="2">Belongs to the glyceraldehyde-3-phosphate dehydrogenase family.</text>
</comment>
<dbReference type="InterPro" id="IPR020828">
    <property type="entry name" value="GlycerAld_3-P_DH_NAD(P)-bd"/>
</dbReference>
<dbReference type="Proteomes" id="UP001059934">
    <property type="component" value="Chromosome"/>
</dbReference>
<dbReference type="EMBL" id="CP103416">
    <property type="protein sequence ID" value="UVW36047.1"/>
    <property type="molecule type" value="Genomic_DNA"/>
</dbReference>
<evidence type="ECO:0000256" key="1">
    <source>
        <dbReference type="ARBA" id="ARBA00023002"/>
    </source>
</evidence>
<dbReference type="Pfam" id="PF02800">
    <property type="entry name" value="Gp_dh_C"/>
    <property type="match status" value="1"/>
</dbReference>
<dbReference type="InterPro" id="IPR020831">
    <property type="entry name" value="GlycerAld/Erythrose_P_DH"/>
</dbReference>
<dbReference type="PIRSF" id="PIRSF000149">
    <property type="entry name" value="GAP_DH"/>
    <property type="match status" value="1"/>
</dbReference>
<proteinExistence type="inferred from homology"/>
<evidence type="ECO:0000259" key="3">
    <source>
        <dbReference type="SMART" id="SM00846"/>
    </source>
</evidence>
<dbReference type="PRINTS" id="PR00078">
    <property type="entry name" value="G3PDHDRGNASE"/>
</dbReference>
<dbReference type="InterPro" id="IPR020829">
    <property type="entry name" value="GlycerAld_3-P_DH_cat"/>
</dbReference>
<keyword evidence="5" id="KW-1185">Reference proteome</keyword>
<dbReference type="Gene3D" id="3.30.360.10">
    <property type="entry name" value="Dihydrodipicolinate Reductase, domain 2"/>
    <property type="match status" value="1"/>
</dbReference>
<reference evidence="4" key="1">
    <citation type="submission" date="2022-08" db="EMBL/GenBank/DDBJ databases">
        <title>Catabolic pathway analysis in culturable SAR92 clade bacteria reveals their overlooked roles in DMSP degradation in coastal seas.</title>
        <authorList>
            <person name="He X."/>
            <person name="Zhang X."/>
            <person name="Zhang Y."/>
        </authorList>
    </citation>
    <scope>NUCLEOTIDE SEQUENCE</scope>
    <source>
        <strain evidence="4">H455</strain>
    </source>
</reference>
<dbReference type="CDD" id="cd18126">
    <property type="entry name" value="GAPDH_I_C"/>
    <property type="match status" value="1"/>
</dbReference>
<feature type="domain" description="Glyceraldehyde 3-phosphate dehydrogenase NAD(P) binding" evidence="3">
    <location>
        <begin position="2"/>
        <end position="153"/>
    </location>
</feature>
<gene>
    <name evidence="4" type="ORF">NYF23_05410</name>
</gene>
<accession>A0ABY5TQI2</accession>